<dbReference type="Pfam" id="PF04791">
    <property type="entry name" value="LMBR1"/>
    <property type="match status" value="1"/>
</dbReference>
<reference evidence="9" key="1">
    <citation type="journal article" date="2020" name="Stud. Mycol.">
        <title>101 Dothideomycetes genomes: a test case for predicting lifestyles and emergence of pathogens.</title>
        <authorList>
            <person name="Haridas S."/>
            <person name="Albert R."/>
            <person name="Binder M."/>
            <person name="Bloem J."/>
            <person name="Labutti K."/>
            <person name="Salamov A."/>
            <person name="Andreopoulos B."/>
            <person name="Baker S."/>
            <person name="Barry K."/>
            <person name="Bills G."/>
            <person name="Bluhm B."/>
            <person name="Cannon C."/>
            <person name="Castanera R."/>
            <person name="Culley D."/>
            <person name="Daum C."/>
            <person name="Ezra D."/>
            <person name="Gonzalez J."/>
            <person name="Henrissat B."/>
            <person name="Kuo A."/>
            <person name="Liang C."/>
            <person name="Lipzen A."/>
            <person name="Lutzoni F."/>
            <person name="Magnuson J."/>
            <person name="Mondo S."/>
            <person name="Nolan M."/>
            <person name="Ohm R."/>
            <person name="Pangilinan J."/>
            <person name="Park H.-J."/>
            <person name="Ramirez L."/>
            <person name="Alfaro M."/>
            <person name="Sun H."/>
            <person name="Tritt A."/>
            <person name="Yoshinaga Y."/>
            <person name="Zwiers L.-H."/>
            <person name="Turgeon B."/>
            <person name="Goodwin S."/>
            <person name="Spatafora J."/>
            <person name="Crous P."/>
            <person name="Grigoriev I."/>
        </authorList>
    </citation>
    <scope>NUCLEOTIDE SEQUENCE</scope>
    <source>
        <strain evidence="9">CBS 113979</strain>
    </source>
</reference>
<feature type="coiled-coil region" evidence="6">
    <location>
        <begin position="197"/>
        <end position="238"/>
    </location>
</feature>
<keyword evidence="4 8" id="KW-1133">Transmembrane helix</keyword>
<proteinExistence type="inferred from homology"/>
<comment type="similarity">
    <text evidence="2">Belongs to the LIMR family.</text>
</comment>
<dbReference type="EMBL" id="ML977171">
    <property type="protein sequence ID" value="KAF1984031.1"/>
    <property type="molecule type" value="Genomic_DNA"/>
</dbReference>
<evidence type="ECO:0000256" key="2">
    <source>
        <dbReference type="ARBA" id="ARBA00010487"/>
    </source>
</evidence>
<evidence type="ECO:0000256" key="3">
    <source>
        <dbReference type="ARBA" id="ARBA00022692"/>
    </source>
</evidence>
<feature type="region of interest" description="Disordered" evidence="7">
    <location>
        <begin position="589"/>
        <end position="624"/>
    </location>
</feature>
<evidence type="ECO:0000256" key="6">
    <source>
        <dbReference type="SAM" id="Coils"/>
    </source>
</evidence>
<feature type="transmembrane region" description="Helical" evidence="8">
    <location>
        <begin position="85"/>
        <end position="106"/>
    </location>
</feature>
<organism evidence="9 10">
    <name type="scientific">Aulographum hederae CBS 113979</name>
    <dbReference type="NCBI Taxonomy" id="1176131"/>
    <lineage>
        <taxon>Eukaryota</taxon>
        <taxon>Fungi</taxon>
        <taxon>Dikarya</taxon>
        <taxon>Ascomycota</taxon>
        <taxon>Pezizomycotina</taxon>
        <taxon>Dothideomycetes</taxon>
        <taxon>Pleosporomycetidae</taxon>
        <taxon>Aulographales</taxon>
        <taxon>Aulographaceae</taxon>
    </lineage>
</organism>
<feature type="compositionally biased region" description="Low complexity" evidence="7">
    <location>
        <begin position="593"/>
        <end position="603"/>
    </location>
</feature>
<evidence type="ECO:0000313" key="9">
    <source>
        <dbReference type="EMBL" id="KAF1984031.1"/>
    </source>
</evidence>
<dbReference type="PANTHER" id="PTHR21355">
    <property type="entry name" value="G-PROTEIN COUPLED RECEPTOR-ASSOCIATED PROTEIN LMBRD2"/>
    <property type="match status" value="1"/>
</dbReference>
<dbReference type="GO" id="GO:0016020">
    <property type="term" value="C:membrane"/>
    <property type="evidence" value="ECO:0007669"/>
    <property type="project" value="UniProtKB-SubCell"/>
</dbReference>
<feature type="transmembrane region" description="Helical" evidence="8">
    <location>
        <begin position="354"/>
        <end position="376"/>
    </location>
</feature>
<name>A0A6G1GSW1_9PEZI</name>
<sequence>MAASSVGSVIFAILALLIICLSVLLLLRYYLPVRATPAYLFTPVFLALALPSSIVLLVPIDLASSAGTDAHGTRGIWLPDRVMLVSWRICYWLTFMLTWFVLPLLGEYSDSGYREPRDKMLYALRSNARYQLIVLGSAILGAIYFFVTLRFSTESLKGMVMALAYAWGLILAIYLMGHGLVALPRRLFRTASISGRLRRLQAQAAKIHEKLEDALEDLQQYESQVAELRKRKTGSARDFAEWIEELDEYYSQLESRLPSTNALLAVARPALAPPNVITERYLADLTRKLKRARHRRARFELEWSHLVSRAQRDQQILDSAASQRLDFGKPSPYASFLSRASILTPHLRFHLHTYAIPVFNVCFGVVASLASVFIVWSECVKSSAPKLSVIGLTVVHHPESSRGQVGFAGQLLAAAWLCYMIAAALLAVTEVKVWGNRALVRRQTYAESACWYAGQVAKLTVPLSYNFVTFTPKTIFQETQFYHFLGRLVDLTPLGSGFDDFFPIFILFPVAATLFGFYGKAQRVVGFGEVMDDEEDDGTGSGFGLSGWREGRALIEREVSSREGEGVGLDARGASSGAGLLDARYRDEEERISASSTTIRRTSPLPQQRSERAGRRLGPTVADRELATSPAGFFDDIAHRLKNTFDTNDWFDGLKKPNWMNGNGEGGSASSSAQGDSGNGFGRWFGGRDEGGRVHL</sequence>
<dbReference type="InterPro" id="IPR051584">
    <property type="entry name" value="GPCR-associated_LMBR1"/>
</dbReference>
<dbReference type="InterPro" id="IPR006876">
    <property type="entry name" value="LMBR1-like_membr_prot"/>
</dbReference>
<keyword evidence="10" id="KW-1185">Reference proteome</keyword>
<keyword evidence="6" id="KW-0175">Coiled coil</keyword>
<feature type="transmembrane region" description="Helical" evidence="8">
    <location>
        <begin position="39"/>
        <end position="60"/>
    </location>
</feature>
<dbReference type="OrthoDB" id="203099at2759"/>
<feature type="transmembrane region" description="Helical" evidence="8">
    <location>
        <begin position="127"/>
        <end position="147"/>
    </location>
</feature>
<feature type="transmembrane region" description="Helical" evidence="8">
    <location>
        <begin position="407"/>
        <end position="428"/>
    </location>
</feature>
<evidence type="ECO:0000256" key="7">
    <source>
        <dbReference type="SAM" id="MobiDB-lite"/>
    </source>
</evidence>
<dbReference type="PANTHER" id="PTHR21355:SF0">
    <property type="entry name" value="G-PROTEIN COUPLED RECEPTOR-ASSOCIATED PROTEIN LMBRD2"/>
    <property type="match status" value="1"/>
</dbReference>
<feature type="transmembrane region" description="Helical" evidence="8">
    <location>
        <begin position="6"/>
        <end position="27"/>
    </location>
</feature>
<accession>A0A6G1GSW1</accession>
<comment type="subcellular location">
    <subcellularLocation>
        <location evidence="1">Membrane</location>
        <topology evidence="1">Multi-pass membrane protein</topology>
    </subcellularLocation>
</comment>
<protein>
    <submittedName>
        <fullName evidence="9">Uncharacterized protein</fullName>
    </submittedName>
</protein>
<feature type="region of interest" description="Disordered" evidence="7">
    <location>
        <begin position="661"/>
        <end position="696"/>
    </location>
</feature>
<evidence type="ECO:0000256" key="5">
    <source>
        <dbReference type="ARBA" id="ARBA00023136"/>
    </source>
</evidence>
<evidence type="ECO:0000256" key="4">
    <source>
        <dbReference type="ARBA" id="ARBA00022989"/>
    </source>
</evidence>
<feature type="compositionally biased region" description="Basic and acidic residues" evidence="7">
    <location>
        <begin position="686"/>
        <end position="696"/>
    </location>
</feature>
<feature type="transmembrane region" description="Helical" evidence="8">
    <location>
        <begin position="449"/>
        <end position="468"/>
    </location>
</feature>
<keyword evidence="5 8" id="KW-0472">Membrane</keyword>
<evidence type="ECO:0000313" key="10">
    <source>
        <dbReference type="Proteomes" id="UP000800041"/>
    </source>
</evidence>
<dbReference type="AlphaFoldDB" id="A0A6G1GSW1"/>
<feature type="transmembrane region" description="Helical" evidence="8">
    <location>
        <begin position="159"/>
        <end position="183"/>
    </location>
</feature>
<evidence type="ECO:0000256" key="1">
    <source>
        <dbReference type="ARBA" id="ARBA00004141"/>
    </source>
</evidence>
<evidence type="ECO:0000256" key="8">
    <source>
        <dbReference type="SAM" id="Phobius"/>
    </source>
</evidence>
<feature type="transmembrane region" description="Helical" evidence="8">
    <location>
        <begin position="501"/>
        <end position="518"/>
    </location>
</feature>
<keyword evidence="3 8" id="KW-0812">Transmembrane</keyword>
<gene>
    <name evidence="9" type="ORF">K402DRAFT_396226</name>
</gene>
<dbReference type="Proteomes" id="UP000800041">
    <property type="component" value="Unassembled WGS sequence"/>
</dbReference>